<name>A0A0F8YZB7_9ZZZZ</name>
<feature type="non-terminal residue" evidence="2">
    <location>
        <position position="1"/>
    </location>
</feature>
<reference evidence="2" key="1">
    <citation type="journal article" date="2015" name="Nature">
        <title>Complex archaea that bridge the gap between prokaryotes and eukaryotes.</title>
        <authorList>
            <person name="Spang A."/>
            <person name="Saw J.H."/>
            <person name="Jorgensen S.L."/>
            <person name="Zaremba-Niedzwiedzka K."/>
            <person name="Martijn J."/>
            <person name="Lind A.E."/>
            <person name="van Eijk R."/>
            <person name="Schleper C."/>
            <person name="Guy L."/>
            <person name="Ettema T.J."/>
        </authorList>
    </citation>
    <scope>NUCLEOTIDE SEQUENCE</scope>
</reference>
<organism evidence="2">
    <name type="scientific">marine sediment metagenome</name>
    <dbReference type="NCBI Taxonomy" id="412755"/>
    <lineage>
        <taxon>unclassified sequences</taxon>
        <taxon>metagenomes</taxon>
        <taxon>ecological metagenomes</taxon>
    </lineage>
</organism>
<dbReference type="AlphaFoldDB" id="A0A0F8YZB7"/>
<gene>
    <name evidence="2" type="ORF">LCGC14_3034700</name>
</gene>
<comment type="caution">
    <text evidence="2">The sequence shown here is derived from an EMBL/GenBank/DDBJ whole genome shotgun (WGS) entry which is preliminary data.</text>
</comment>
<protein>
    <submittedName>
        <fullName evidence="2">Uncharacterized protein</fullName>
    </submittedName>
</protein>
<feature type="region of interest" description="Disordered" evidence="1">
    <location>
        <begin position="1"/>
        <end position="37"/>
    </location>
</feature>
<evidence type="ECO:0000256" key="1">
    <source>
        <dbReference type="SAM" id="MobiDB-lite"/>
    </source>
</evidence>
<dbReference type="EMBL" id="LAZR01063494">
    <property type="protein sequence ID" value="KKK59409.1"/>
    <property type="molecule type" value="Genomic_DNA"/>
</dbReference>
<accession>A0A0F8YZB7</accession>
<proteinExistence type="predicted"/>
<sequence>DHEAFADDGLGRAPLPAHTHHDPRSPRGARNAHNRAMTGWPGPLLHFIAEMEEGGPPKHAPVHRLITPHAHTIGYEILT</sequence>
<evidence type="ECO:0000313" key="2">
    <source>
        <dbReference type="EMBL" id="KKK59409.1"/>
    </source>
</evidence>